<feature type="region of interest" description="Disordered" evidence="1">
    <location>
        <begin position="88"/>
        <end position="127"/>
    </location>
</feature>
<evidence type="ECO:0000313" key="3">
    <source>
        <dbReference type="Proteomes" id="UP001303473"/>
    </source>
</evidence>
<sequence>MSGTSHTNPVVLDDVAVPDAVPNALIDAWEPSPTVDELDCVFRWFRGFTMVERTRGPKSWVWDYGVEIQNRSTRRWVCLPCVRKRGPRPSNYDSKGTQNNVENHLWKQHRRWDPSRRRNQPSEGTTKRAFPSIVQSLGLVRSDPSHLAMANQLISGFDRDRFHALCVNWVVESQLSLADLDMKLL</sequence>
<feature type="compositionally biased region" description="Polar residues" evidence="1">
    <location>
        <begin position="91"/>
        <end position="102"/>
    </location>
</feature>
<dbReference type="AlphaFoldDB" id="A0AAN6MVN4"/>
<reference evidence="3" key="1">
    <citation type="journal article" date="2023" name="Mol. Phylogenet. Evol.">
        <title>Genome-scale phylogeny and comparative genomics of the fungal order Sordariales.</title>
        <authorList>
            <person name="Hensen N."/>
            <person name="Bonometti L."/>
            <person name="Westerberg I."/>
            <person name="Brannstrom I.O."/>
            <person name="Guillou S."/>
            <person name="Cros-Aarteil S."/>
            <person name="Calhoun S."/>
            <person name="Haridas S."/>
            <person name="Kuo A."/>
            <person name="Mondo S."/>
            <person name="Pangilinan J."/>
            <person name="Riley R."/>
            <person name="LaButti K."/>
            <person name="Andreopoulos B."/>
            <person name="Lipzen A."/>
            <person name="Chen C."/>
            <person name="Yan M."/>
            <person name="Daum C."/>
            <person name="Ng V."/>
            <person name="Clum A."/>
            <person name="Steindorff A."/>
            <person name="Ohm R.A."/>
            <person name="Martin F."/>
            <person name="Silar P."/>
            <person name="Natvig D.O."/>
            <person name="Lalanne C."/>
            <person name="Gautier V."/>
            <person name="Ament-Velasquez S.L."/>
            <person name="Kruys A."/>
            <person name="Hutchinson M.I."/>
            <person name="Powell A.J."/>
            <person name="Barry K."/>
            <person name="Miller A.N."/>
            <person name="Grigoriev I.V."/>
            <person name="Debuchy R."/>
            <person name="Gladieux P."/>
            <person name="Hiltunen Thoren M."/>
            <person name="Johannesson H."/>
        </authorList>
    </citation>
    <scope>NUCLEOTIDE SEQUENCE [LARGE SCALE GENOMIC DNA]</scope>
    <source>
        <strain evidence="3">CBS 340.73</strain>
    </source>
</reference>
<evidence type="ECO:0000256" key="1">
    <source>
        <dbReference type="SAM" id="MobiDB-lite"/>
    </source>
</evidence>
<dbReference type="Proteomes" id="UP001303473">
    <property type="component" value="Unassembled WGS sequence"/>
</dbReference>
<accession>A0AAN6MVN4</accession>
<name>A0AAN6MVN4_9PEZI</name>
<proteinExistence type="predicted"/>
<dbReference type="EMBL" id="MU854021">
    <property type="protein sequence ID" value="KAK3934164.1"/>
    <property type="molecule type" value="Genomic_DNA"/>
</dbReference>
<gene>
    <name evidence="2" type="ORF">QBC46DRAFT_274371</name>
</gene>
<protein>
    <submittedName>
        <fullName evidence="2">Uncharacterized protein</fullName>
    </submittedName>
</protein>
<evidence type="ECO:0000313" key="2">
    <source>
        <dbReference type="EMBL" id="KAK3934164.1"/>
    </source>
</evidence>
<organism evidence="2 3">
    <name type="scientific">Diplogelasinospora grovesii</name>
    <dbReference type="NCBI Taxonomy" id="303347"/>
    <lineage>
        <taxon>Eukaryota</taxon>
        <taxon>Fungi</taxon>
        <taxon>Dikarya</taxon>
        <taxon>Ascomycota</taxon>
        <taxon>Pezizomycotina</taxon>
        <taxon>Sordariomycetes</taxon>
        <taxon>Sordariomycetidae</taxon>
        <taxon>Sordariales</taxon>
        <taxon>Diplogelasinosporaceae</taxon>
        <taxon>Diplogelasinospora</taxon>
    </lineage>
</organism>
<keyword evidence="3" id="KW-1185">Reference proteome</keyword>
<comment type="caution">
    <text evidence="2">The sequence shown here is derived from an EMBL/GenBank/DDBJ whole genome shotgun (WGS) entry which is preliminary data.</text>
</comment>